<keyword evidence="1" id="KW-0479">Metal-binding</keyword>
<dbReference type="Proteomes" id="UP000265120">
    <property type="component" value="Chromosome 18"/>
</dbReference>
<evidence type="ECO:0000259" key="3">
    <source>
        <dbReference type="PROSITE" id="PS50222"/>
    </source>
</evidence>
<dbReference type="Gene3D" id="1.10.238.10">
    <property type="entry name" value="EF-hand"/>
    <property type="match status" value="1"/>
</dbReference>
<dbReference type="GO" id="GO:0048306">
    <property type="term" value="F:calcium-dependent protein binding"/>
    <property type="evidence" value="ECO:0007669"/>
    <property type="project" value="TreeGrafter"/>
</dbReference>
<organism evidence="4 5">
    <name type="scientific">Cynoglossus semilaevis</name>
    <name type="common">Tongue sole</name>
    <dbReference type="NCBI Taxonomy" id="244447"/>
    <lineage>
        <taxon>Eukaryota</taxon>
        <taxon>Metazoa</taxon>
        <taxon>Chordata</taxon>
        <taxon>Craniata</taxon>
        <taxon>Vertebrata</taxon>
        <taxon>Euteleostomi</taxon>
        <taxon>Actinopterygii</taxon>
        <taxon>Neopterygii</taxon>
        <taxon>Teleostei</taxon>
        <taxon>Neoteleostei</taxon>
        <taxon>Acanthomorphata</taxon>
        <taxon>Carangaria</taxon>
        <taxon>Pleuronectiformes</taxon>
        <taxon>Pleuronectoidei</taxon>
        <taxon>Cynoglossidae</taxon>
        <taxon>Cynoglossinae</taxon>
        <taxon>Cynoglossus</taxon>
    </lineage>
</organism>
<dbReference type="CDD" id="cd00213">
    <property type="entry name" value="S-100"/>
    <property type="match status" value="1"/>
</dbReference>
<evidence type="ECO:0000313" key="5">
    <source>
        <dbReference type="Proteomes" id="UP000265120"/>
    </source>
</evidence>
<dbReference type="InterPro" id="IPR018247">
    <property type="entry name" value="EF_Hand_1_Ca_BS"/>
</dbReference>
<reference evidence="4" key="2">
    <citation type="submission" date="2025-08" db="UniProtKB">
        <authorList>
            <consortium name="Ensembl"/>
        </authorList>
    </citation>
    <scope>IDENTIFICATION</scope>
</reference>
<keyword evidence="2" id="KW-0106">Calcium</keyword>
<sequence>MEAAITTLVSQFKVFAGKDGSTSTLSKDEFQNLLTSQLPSYAKNFSSAAEVDQLMSSLDDNNDGELTFSEFWKLLGKLASKQGGFSQ</sequence>
<evidence type="ECO:0000313" key="4">
    <source>
        <dbReference type="Ensembl" id="ENSCSEP00000011495.1"/>
    </source>
</evidence>
<protein>
    <submittedName>
        <fullName evidence="4">Protein S100-A13-like</fullName>
    </submittedName>
</protein>
<dbReference type="InterPro" id="IPR002048">
    <property type="entry name" value="EF_hand_dom"/>
</dbReference>
<dbReference type="InterPro" id="IPR034325">
    <property type="entry name" value="S-100_dom"/>
</dbReference>
<keyword evidence="5" id="KW-1185">Reference proteome</keyword>
<dbReference type="GeneTree" id="ENSGT00940000177151"/>
<dbReference type="GO" id="GO:0048471">
    <property type="term" value="C:perinuclear region of cytoplasm"/>
    <property type="evidence" value="ECO:0007669"/>
    <property type="project" value="TreeGrafter"/>
</dbReference>
<dbReference type="Pfam" id="PF01023">
    <property type="entry name" value="S_100"/>
    <property type="match status" value="1"/>
</dbReference>
<dbReference type="GO" id="GO:0046914">
    <property type="term" value="F:transition metal ion binding"/>
    <property type="evidence" value="ECO:0007669"/>
    <property type="project" value="InterPro"/>
</dbReference>
<dbReference type="InterPro" id="IPR011992">
    <property type="entry name" value="EF-hand-dom_pair"/>
</dbReference>
<dbReference type="STRING" id="244447.ENSCSEP00000011495"/>
<dbReference type="OMA" id="FQEFWQL"/>
<dbReference type="InParanoid" id="A0A3P8VGD3"/>
<dbReference type="InterPro" id="IPR013787">
    <property type="entry name" value="S100_Ca-bd_sub"/>
</dbReference>
<dbReference type="Ensembl" id="ENSCSET00000011633.1">
    <property type="protein sequence ID" value="ENSCSEP00000011495.1"/>
    <property type="gene ID" value="ENSCSEG00000007384.1"/>
</dbReference>
<dbReference type="GO" id="GO:0005615">
    <property type="term" value="C:extracellular space"/>
    <property type="evidence" value="ECO:0007669"/>
    <property type="project" value="TreeGrafter"/>
</dbReference>
<dbReference type="SMART" id="SM00054">
    <property type="entry name" value="EFh"/>
    <property type="match status" value="1"/>
</dbReference>
<dbReference type="SMART" id="SM01394">
    <property type="entry name" value="S_100"/>
    <property type="match status" value="1"/>
</dbReference>
<evidence type="ECO:0000256" key="1">
    <source>
        <dbReference type="ARBA" id="ARBA00022723"/>
    </source>
</evidence>
<dbReference type="SUPFAM" id="SSF47473">
    <property type="entry name" value="EF-hand"/>
    <property type="match status" value="1"/>
</dbReference>
<reference evidence="4 5" key="1">
    <citation type="journal article" date="2014" name="Nat. Genet.">
        <title>Whole-genome sequence of a flatfish provides insights into ZW sex chromosome evolution and adaptation to a benthic lifestyle.</title>
        <authorList>
            <person name="Chen S."/>
            <person name="Zhang G."/>
            <person name="Shao C."/>
            <person name="Huang Q."/>
            <person name="Liu G."/>
            <person name="Zhang P."/>
            <person name="Song W."/>
            <person name="An N."/>
            <person name="Chalopin D."/>
            <person name="Volff J.N."/>
            <person name="Hong Y."/>
            <person name="Li Q."/>
            <person name="Sha Z."/>
            <person name="Zhou H."/>
            <person name="Xie M."/>
            <person name="Yu Q."/>
            <person name="Liu Y."/>
            <person name="Xiang H."/>
            <person name="Wang N."/>
            <person name="Wu K."/>
            <person name="Yang C."/>
            <person name="Zhou Q."/>
            <person name="Liao X."/>
            <person name="Yang L."/>
            <person name="Hu Q."/>
            <person name="Zhang J."/>
            <person name="Meng L."/>
            <person name="Jin L."/>
            <person name="Tian Y."/>
            <person name="Lian J."/>
            <person name="Yang J."/>
            <person name="Miao G."/>
            <person name="Liu S."/>
            <person name="Liang Z."/>
            <person name="Yan F."/>
            <person name="Li Y."/>
            <person name="Sun B."/>
            <person name="Zhang H."/>
            <person name="Zhang J."/>
            <person name="Zhu Y."/>
            <person name="Du M."/>
            <person name="Zhao Y."/>
            <person name="Schartl M."/>
            <person name="Tang Q."/>
            <person name="Wang J."/>
        </authorList>
    </citation>
    <scope>NUCLEOTIDE SEQUENCE</scope>
</reference>
<accession>A0A3P8VGD3</accession>
<name>A0A3P8VGD3_CYNSE</name>
<reference evidence="4" key="3">
    <citation type="submission" date="2025-09" db="UniProtKB">
        <authorList>
            <consortium name="Ensembl"/>
        </authorList>
    </citation>
    <scope>IDENTIFICATION</scope>
</reference>
<dbReference type="PROSITE" id="PS00018">
    <property type="entry name" value="EF_HAND_1"/>
    <property type="match status" value="1"/>
</dbReference>
<dbReference type="PANTHER" id="PTHR11639">
    <property type="entry name" value="S100 CALCIUM-BINDING PROTEIN"/>
    <property type="match status" value="1"/>
</dbReference>
<proteinExistence type="predicted"/>
<dbReference type="GO" id="GO:0005509">
    <property type="term" value="F:calcium ion binding"/>
    <property type="evidence" value="ECO:0007669"/>
    <property type="project" value="InterPro"/>
</dbReference>
<dbReference type="PROSITE" id="PS50222">
    <property type="entry name" value="EF_HAND_2"/>
    <property type="match status" value="1"/>
</dbReference>
<dbReference type="AlphaFoldDB" id="A0A3P8VGD3"/>
<feature type="domain" description="EF-hand" evidence="3">
    <location>
        <begin position="46"/>
        <end position="81"/>
    </location>
</feature>
<dbReference type="PANTHER" id="PTHR11639:SF130">
    <property type="entry name" value="PROTEIN S100-A11"/>
    <property type="match status" value="1"/>
</dbReference>
<evidence type="ECO:0000256" key="2">
    <source>
        <dbReference type="ARBA" id="ARBA00022837"/>
    </source>
</evidence>